<evidence type="ECO:0000313" key="2">
    <source>
        <dbReference type="Proteomes" id="UP001221757"/>
    </source>
</evidence>
<gene>
    <name evidence="1" type="ORF">B0H17DRAFT_1338563</name>
</gene>
<organism evidence="1 2">
    <name type="scientific">Mycena rosella</name>
    <name type="common">Pink bonnet</name>
    <name type="synonym">Agaricus rosellus</name>
    <dbReference type="NCBI Taxonomy" id="1033263"/>
    <lineage>
        <taxon>Eukaryota</taxon>
        <taxon>Fungi</taxon>
        <taxon>Dikarya</taxon>
        <taxon>Basidiomycota</taxon>
        <taxon>Agaricomycotina</taxon>
        <taxon>Agaricomycetes</taxon>
        <taxon>Agaricomycetidae</taxon>
        <taxon>Agaricales</taxon>
        <taxon>Marasmiineae</taxon>
        <taxon>Mycenaceae</taxon>
        <taxon>Mycena</taxon>
    </lineage>
</organism>
<dbReference type="Proteomes" id="UP001221757">
    <property type="component" value="Unassembled WGS sequence"/>
</dbReference>
<dbReference type="EMBL" id="JARKIE010000349">
    <property type="protein sequence ID" value="KAJ7652302.1"/>
    <property type="molecule type" value="Genomic_DNA"/>
</dbReference>
<reference evidence="1" key="1">
    <citation type="submission" date="2023-03" db="EMBL/GenBank/DDBJ databases">
        <title>Massive genome expansion in bonnet fungi (Mycena s.s.) driven by repeated elements and novel gene families across ecological guilds.</title>
        <authorList>
            <consortium name="Lawrence Berkeley National Laboratory"/>
            <person name="Harder C.B."/>
            <person name="Miyauchi S."/>
            <person name="Viragh M."/>
            <person name="Kuo A."/>
            <person name="Thoen E."/>
            <person name="Andreopoulos B."/>
            <person name="Lu D."/>
            <person name="Skrede I."/>
            <person name="Drula E."/>
            <person name="Henrissat B."/>
            <person name="Morin E."/>
            <person name="Kohler A."/>
            <person name="Barry K."/>
            <person name="LaButti K."/>
            <person name="Morin E."/>
            <person name="Salamov A."/>
            <person name="Lipzen A."/>
            <person name="Mereny Z."/>
            <person name="Hegedus B."/>
            <person name="Baldrian P."/>
            <person name="Stursova M."/>
            <person name="Weitz H."/>
            <person name="Taylor A."/>
            <person name="Grigoriev I.V."/>
            <person name="Nagy L.G."/>
            <person name="Martin F."/>
            <person name="Kauserud H."/>
        </authorList>
    </citation>
    <scope>NUCLEOTIDE SEQUENCE</scope>
    <source>
        <strain evidence="1">CBHHK067</strain>
    </source>
</reference>
<evidence type="ECO:0000313" key="1">
    <source>
        <dbReference type="EMBL" id="KAJ7652302.1"/>
    </source>
</evidence>
<dbReference type="AlphaFoldDB" id="A0AAD7G3D2"/>
<accession>A0AAD7G3D2</accession>
<comment type="caution">
    <text evidence="1">The sequence shown here is derived from an EMBL/GenBank/DDBJ whole genome shotgun (WGS) entry which is preliminary data.</text>
</comment>
<protein>
    <submittedName>
        <fullName evidence="1">Uncharacterized protein</fullName>
    </submittedName>
</protein>
<name>A0AAD7G3D2_MYCRO</name>
<sequence length="380" mass="43033">MARHVGVLATFSLPEELWLEIFEEAVSHTFRALSRGILFRDFKFCPEAMEPRSEGTEFVLEWHKGRELSRHRERQIERANFWSSAEIAPNVRTCVVTLWRIPIVLETLSPLASACVEAISRFTELRELRCILHEPRGVWLEALGVDGLPYLRRLEITGGWLARPSEHLAHSITLTRESRLSYLAVLEPTALRSLNLDARSLSFESSHDTRAMASFHRLHILELAFHHATFTELHAYLSPFPAIRELTLRILARCAADALPAPALTPHPRKYTGPAPTEPAITDIYAPGTRAALQRITGGVPASVASLHVGVQYEYLHLLRDILAFFPHLASLKLDIYLPGTRPPSDFDQFRIVHIFRVGSMWPYFDESFAGSYSQRSKGV</sequence>
<proteinExistence type="predicted"/>
<keyword evidence="2" id="KW-1185">Reference proteome</keyword>